<organism evidence="3 4">
    <name type="scientific">Panicum miliaceum</name>
    <name type="common">Proso millet</name>
    <name type="synonym">Broomcorn millet</name>
    <dbReference type="NCBI Taxonomy" id="4540"/>
    <lineage>
        <taxon>Eukaryota</taxon>
        <taxon>Viridiplantae</taxon>
        <taxon>Streptophyta</taxon>
        <taxon>Embryophyta</taxon>
        <taxon>Tracheophyta</taxon>
        <taxon>Spermatophyta</taxon>
        <taxon>Magnoliopsida</taxon>
        <taxon>Liliopsida</taxon>
        <taxon>Poales</taxon>
        <taxon>Poaceae</taxon>
        <taxon>PACMAD clade</taxon>
        <taxon>Panicoideae</taxon>
        <taxon>Panicodae</taxon>
        <taxon>Paniceae</taxon>
        <taxon>Panicinae</taxon>
        <taxon>Panicum</taxon>
        <taxon>Panicum sect. Panicum</taxon>
    </lineage>
</organism>
<dbReference type="OrthoDB" id="696887at2759"/>
<evidence type="ECO:0000256" key="2">
    <source>
        <dbReference type="SAM" id="MobiDB-lite"/>
    </source>
</evidence>
<evidence type="ECO:0000313" key="4">
    <source>
        <dbReference type="Proteomes" id="UP000275267"/>
    </source>
</evidence>
<feature type="region of interest" description="Disordered" evidence="2">
    <location>
        <begin position="48"/>
        <end position="82"/>
    </location>
</feature>
<comment type="caution">
    <text evidence="3">The sequence shown here is derived from an EMBL/GenBank/DDBJ whole genome shotgun (WGS) entry which is preliminary data.</text>
</comment>
<dbReference type="PANTHER" id="PTHR33801:SF26">
    <property type="entry name" value="OS04G0423400 PROTEIN"/>
    <property type="match status" value="1"/>
</dbReference>
<dbReference type="PANTHER" id="PTHR33801">
    <property type="entry name" value="ABSCISIC STRESS-RIPENING PROTEIN 5"/>
    <property type="match status" value="1"/>
</dbReference>
<dbReference type="InterPro" id="IPR003496">
    <property type="entry name" value="ABA_WDS"/>
</dbReference>
<accession>A0A3L6PWQ9</accession>
<sequence length="82" mass="8868">MGALAAGAFAMYERHEAKKDPEHAQRHEIEEGVAAVAALGSGGFAFHEHHGKKEAKDAAEDAEEEEEEAGRGEGKKKHHFFG</sequence>
<evidence type="ECO:0000256" key="1">
    <source>
        <dbReference type="ARBA" id="ARBA00007160"/>
    </source>
</evidence>
<dbReference type="EMBL" id="PQIB02000015">
    <property type="protein sequence ID" value="RLM64610.1"/>
    <property type="molecule type" value="Genomic_DNA"/>
</dbReference>
<name>A0A3L6PWQ9_PANMI</name>
<proteinExistence type="inferred from homology"/>
<evidence type="ECO:0000313" key="3">
    <source>
        <dbReference type="EMBL" id="RLM64610.1"/>
    </source>
</evidence>
<comment type="similarity">
    <text evidence="1">Belongs to the abscisic acid and water stress-induced protein family.</text>
</comment>
<dbReference type="STRING" id="4540.A0A3L6PWQ9"/>
<dbReference type="AlphaFoldDB" id="A0A3L6PWQ9"/>
<protein>
    <submittedName>
        <fullName evidence="3">Uncharacterized protein</fullName>
    </submittedName>
</protein>
<reference evidence="4" key="1">
    <citation type="journal article" date="2019" name="Nat. Commun.">
        <title>The genome of broomcorn millet.</title>
        <authorList>
            <person name="Zou C."/>
            <person name="Miki D."/>
            <person name="Li D."/>
            <person name="Tang Q."/>
            <person name="Xiao L."/>
            <person name="Rajput S."/>
            <person name="Deng P."/>
            <person name="Jia W."/>
            <person name="Huang R."/>
            <person name="Zhang M."/>
            <person name="Sun Y."/>
            <person name="Hu J."/>
            <person name="Fu X."/>
            <person name="Schnable P.S."/>
            <person name="Li F."/>
            <person name="Zhang H."/>
            <person name="Feng B."/>
            <person name="Zhu X."/>
            <person name="Liu R."/>
            <person name="Schnable J.C."/>
            <person name="Zhu J.-K."/>
            <person name="Zhang H."/>
        </authorList>
    </citation>
    <scope>NUCLEOTIDE SEQUENCE [LARGE SCALE GENOMIC DNA]</scope>
</reference>
<gene>
    <name evidence="3" type="ORF">C2845_PM16G07530</name>
</gene>
<dbReference type="Pfam" id="PF02496">
    <property type="entry name" value="ABA_WDS"/>
    <property type="match status" value="1"/>
</dbReference>
<keyword evidence="4" id="KW-1185">Reference proteome</keyword>
<dbReference type="Proteomes" id="UP000275267">
    <property type="component" value="Unassembled WGS sequence"/>
</dbReference>